<dbReference type="SUPFAM" id="SSF101447">
    <property type="entry name" value="Formin homology 2 domain (FH2 domain)"/>
    <property type="match status" value="1"/>
</dbReference>
<dbReference type="PROSITE" id="PS51444">
    <property type="entry name" value="FH2"/>
    <property type="match status" value="1"/>
</dbReference>
<dbReference type="PANTHER" id="PTHR45725:SF1">
    <property type="entry name" value="DISHEVELLED ASSOCIATED ACTIVATOR OF MORPHOGENESIS, ISOFORM D"/>
    <property type="match status" value="1"/>
</dbReference>
<organism evidence="1">
    <name type="scientific">Dendroctonus ponderosae</name>
    <name type="common">Mountain pine beetle</name>
    <dbReference type="NCBI Taxonomy" id="77166"/>
    <lineage>
        <taxon>Eukaryota</taxon>
        <taxon>Metazoa</taxon>
        <taxon>Ecdysozoa</taxon>
        <taxon>Arthropoda</taxon>
        <taxon>Hexapoda</taxon>
        <taxon>Insecta</taxon>
        <taxon>Pterygota</taxon>
        <taxon>Neoptera</taxon>
        <taxon>Endopterygota</taxon>
        <taxon>Coleoptera</taxon>
        <taxon>Polyphaga</taxon>
        <taxon>Cucujiformia</taxon>
        <taxon>Curculionidae</taxon>
        <taxon>Scolytinae</taxon>
        <taxon>Dendroctonus</taxon>
    </lineage>
</organism>
<evidence type="ECO:0000313" key="1">
    <source>
        <dbReference type="EMBL" id="ENN83112.1"/>
    </source>
</evidence>
<dbReference type="GO" id="GO:0030838">
    <property type="term" value="P:positive regulation of actin filament polymerization"/>
    <property type="evidence" value="ECO:0007669"/>
    <property type="project" value="TreeGrafter"/>
</dbReference>
<dbReference type="InterPro" id="IPR042201">
    <property type="entry name" value="FH2_Formin_sf"/>
</dbReference>
<dbReference type="InterPro" id="IPR051425">
    <property type="entry name" value="Formin_Homology"/>
</dbReference>
<dbReference type="OMA" id="EDICHLE"/>
<dbReference type="PANTHER" id="PTHR45725">
    <property type="entry name" value="FORMIN HOMOLOGY 2 FAMILY MEMBER"/>
    <property type="match status" value="1"/>
</dbReference>
<name>N6UW53_DENPD</name>
<dbReference type="AlphaFoldDB" id="N6UW53"/>
<dbReference type="SMART" id="SM00498">
    <property type="entry name" value="FH2"/>
    <property type="match status" value="1"/>
</dbReference>
<feature type="non-terminal residue" evidence="1">
    <location>
        <position position="272"/>
    </location>
</feature>
<dbReference type="OrthoDB" id="1104827at2759"/>
<dbReference type="HOGENOM" id="CLU_047755_1_0_1"/>
<accession>N6UW53</accession>
<feature type="non-terminal residue" evidence="1">
    <location>
        <position position="1"/>
    </location>
</feature>
<dbReference type="Pfam" id="PF02181">
    <property type="entry name" value="FH2"/>
    <property type="match status" value="1"/>
</dbReference>
<dbReference type="EMBL" id="KB736899">
    <property type="protein sequence ID" value="ENN83112.1"/>
    <property type="molecule type" value="Genomic_DNA"/>
</dbReference>
<protein>
    <submittedName>
        <fullName evidence="1">Uncharacterized protein</fullName>
    </submittedName>
</protein>
<gene>
    <name evidence="1" type="ORF">YQE_00527</name>
</gene>
<dbReference type="Gene3D" id="1.20.58.2220">
    <property type="entry name" value="Formin, FH2 domain"/>
    <property type="match status" value="1"/>
</dbReference>
<reference evidence="1" key="1">
    <citation type="journal article" date="2013" name="Genome Biol.">
        <title>Draft genome of the mountain pine beetle, Dendroctonus ponderosae Hopkins, a major forest pest.</title>
        <authorList>
            <person name="Keeling C.I."/>
            <person name="Yuen M.M."/>
            <person name="Liao N.Y."/>
            <person name="Docking T.R."/>
            <person name="Chan S.K."/>
            <person name="Taylor G.A."/>
            <person name="Palmquist D.L."/>
            <person name="Jackman S.D."/>
            <person name="Nguyen A."/>
            <person name="Li M."/>
            <person name="Henderson H."/>
            <person name="Janes J.K."/>
            <person name="Zhao Y."/>
            <person name="Pandoh P."/>
            <person name="Moore R."/>
            <person name="Sperling F.A."/>
            <person name="Huber D.P."/>
            <person name="Birol I."/>
            <person name="Jones S.J."/>
            <person name="Bohlmann J."/>
        </authorList>
    </citation>
    <scope>NUCLEOTIDE SEQUENCE</scope>
</reference>
<proteinExistence type="predicted"/>
<sequence>NDGSIEDLRQLGKNKTKVLSVIDGRRAQNCTILLSKLKMSDEDIIKAILSMDSKENLPIDMVEQLLKFTPSPEECVLLEEHSDEIDSMARADRVPHFEQRLRSLHYKKRFQVTLSEIQPRITSVMEASREVSRSRRLRRLLEIVLALGNYMNRGARGNASGFRLASLNRLADTKSSFAKGTTLLHYLVQILEKKFRDICRLDEDLPHKVSLGELSKDMAQLRAGLKDVAREIEFHRSQSPLANDKFVPVMKEFQATATCKLAEVEDQYQDMK</sequence>
<dbReference type="InterPro" id="IPR015425">
    <property type="entry name" value="FH2_Formin"/>
</dbReference>